<evidence type="ECO:0000256" key="1">
    <source>
        <dbReference type="SAM" id="MobiDB-lite"/>
    </source>
</evidence>
<reference evidence="3 4" key="1">
    <citation type="submission" date="2019-02" db="EMBL/GenBank/DDBJ databases">
        <title>Deep-cultivation of Planctomycetes and their phenomic and genomic characterization uncovers novel biology.</title>
        <authorList>
            <person name="Wiegand S."/>
            <person name="Jogler M."/>
            <person name="Boedeker C."/>
            <person name="Pinto D."/>
            <person name="Vollmers J."/>
            <person name="Rivas-Marin E."/>
            <person name="Kohn T."/>
            <person name="Peeters S.H."/>
            <person name="Heuer A."/>
            <person name="Rast P."/>
            <person name="Oberbeckmann S."/>
            <person name="Bunk B."/>
            <person name="Jeske O."/>
            <person name="Meyerdierks A."/>
            <person name="Storesund J.E."/>
            <person name="Kallscheuer N."/>
            <person name="Luecker S."/>
            <person name="Lage O.M."/>
            <person name="Pohl T."/>
            <person name="Merkel B.J."/>
            <person name="Hornburger P."/>
            <person name="Mueller R.-W."/>
            <person name="Bruemmer F."/>
            <person name="Labrenz M."/>
            <person name="Spormann A.M."/>
            <person name="Op Den Camp H."/>
            <person name="Overmann J."/>
            <person name="Amann R."/>
            <person name="Jetten M.S.M."/>
            <person name="Mascher T."/>
            <person name="Medema M.H."/>
            <person name="Devos D.P."/>
            <person name="Kaster A.-K."/>
            <person name="Ovreas L."/>
            <person name="Rohde M."/>
            <person name="Galperin M.Y."/>
            <person name="Jogler C."/>
        </authorList>
    </citation>
    <scope>NUCLEOTIDE SEQUENCE [LARGE SCALE GENOMIC DNA]</scope>
    <source>
        <strain evidence="3 4">Pla111</strain>
    </source>
</reference>
<dbReference type="Pfam" id="PF13340">
    <property type="entry name" value="DUF4096"/>
    <property type="match status" value="1"/>
</dbReference>
<feature type="compositionally biased region" description="Polar residues" evidence="1">
    <location>
        <begin position="106"/>
        <end position="115"/>
    </location>
</feature>
<protein>
    <recommendedName>
        <fullName evidence="2">Insertion element IS402-like domain-containing protein</fullName>
    </recommendedName>
</protein>
<evidence type="ECO:0000313" key="3">
    <source>
        <dbReference type="EMBL" id="TWT47383.1"/>
    </source>
</evidence>
<dbReference type="PANTHER" id="PTHR30007:SF0">
    <property type="entry name" value="TRANSPOSASE"/>
    <property type="match status" value="1"/>
</dbReference>
<organism evidence="3 4">
    <name type="scientific">Botrimarina hoheduenensis</name>
    <dbReference type="NCBI Taxonomy" id="2528000"/>
    <lineage>
        <taxon>Bacteria</taxon>
        <taxon>Pseudomonadati</taxon>
        <taxon>Planctomycetota</taxon>
        <taxon>Planctomycetia</taxon>
        <taxon>Pirellulales</taxon>
        <taxon>Lacipirellulaceae</taxon>
        <taxon>Botrimarina</taxon>
    </lineage>
</organism>
<dbReference type="Proteomes" id="UP000318995">
    <property type="component" value="Unassembled WGS sequence"/>
</dbReference>
<dbReference type="PANTHER" id="PTHR30007">
    <property type="entry name" value="PHP DOMAIN PROTEIN"/>
    <property type="match status" value="1"/>
</dbReference>
<dbReference type="EMBL" id="SJPH01000002">
    <property type="protein sequence ID" value="TWT47383.1"/>
    <property type="molecule type" value="Genomic_DNA"/>
</dbReference>
<feature type="region of interest" description="Disordered" evidence="1">
    <location>
        <begin position="97"/>
        <end position="136"/>
    </location>
</feature>
<keyword evidence="4" id="KW-1185">Reference proteome</keyword>
<comment type="caution">
    <text evidence="3">The sequence shown here is derived from an EMBL/GenBank/DDBJ whole genome shotgun (WGS) entry which is preliminary data.</text>
</comment>
<evidence type="ECO:0000313" key="4">
    <source>
        <dbReference type="Proteomes" id="UP000318995"/>
    </source>
</evidence>
<dbReference type="NCBIfam" id="NF033580">
    <property type="entry name" value="transpos_IS5_3"/>
    <property type="match status" value="1"/>
</dbReference>
<name>A0A5C5WAU8_9BACT</name>
<gene>
    <name evidence="3" type="ORF">Pla111_09960</name>
</gene>
<accession>A0A5C5WAU8</accession>
<dbReference type="InterPro" id="IPR025161">
    <property type="entry name" value="IS402-like_dom"/>
</dbReference>
<dbReference type="AlphaFoldDB" id="A0A5C5WAU8"/>
<sequence length="136" mass="15760">MIRTPYPTDLTDHQWRRMKPWVPADGATGRPSKYSKREIVNAILYVTRNGCTWRGLPHDFPPYRIVFHWFRKWQADGTWERLHAKLRERVCEKVGRSPKPTAAVLDSQTVKTTEQGGPRGYDAGKKSARPQAARCR</sequence>
<proteinExistence type="predicted"/>
<feature type="domain" description="Insertion element IS402-like" evidence="2">
    <location>
        <begin position="10"/>
        <end position="83"/>
    </location>
</feature>
<evidence type="ECO:0000259" key="2">
    <source>
        <dbReference type="Pfam" id="PF13340"/>
    </source>
</evidence>